<dbReference type="GO" id="GO:0003676">
    <property type="term" value="F:nucleic acid binding"/>
    <property type="evidence" value="ECO:0007669"/>
    <property type="project" value="InterPro"/>
</dbReference>
<dbReference type="SUPFAM" id="SSF53098">
    <property type="entry name" value="Ribonuclease H-like"/>
    <property type="match status" value="1"/>
</dbReference>
<dbReference type="OrthoDB" id="1939491at2759"/>
<dbReference type="InterPro" id="IPR036397">
    <property type="entry name" value="RNaseH_sf"/>
</dbReference>
<dbReference type="PROSITE" id="PS50994">
    <property type="entry name" value="INTEGRASE"/>
    <property type="match status" value="1"/>
</dbReference>
<dbReference type="Gene3D" id="3.30.420.10">
    <property type="entry name" value="Ribonuclease H-like superfamily/Ribonuclease H"/>
    <property type="match status" value="1"/>
</dbReference>
<comment type="caution">
    <text evidence="7">The sequence shown here is derived from an EMBL/GenBank/DDBJ whole genome shotgun (WGS) entry which is preliminary data.</text>
</comment>
<dbReference type="InterPro" id="IPR013083">
    <property type="entry name" value="Znf_RING/FYVE/PHD"/>
</dbReference>
<dbReference type="InterPro" id="IPR019787">
    <property type="entry name" value="Znf_PHD-finger"/>
</dbReference>
<dbReference type="STRING" id="33097.A0A150G949"/>
<keyword evidence="2" id="KW-0863">Zinc-finger</keyword>
<proteinExistence type="predicted"/>
<dbReference type="PANTHER" id="PTHR37984">
    <property type="entry name" value="PROTEIN CBG26694"/>
    <property type="match status" value="1"/>
</dbReference>
<feature type="coiled-coil region" evidence="4">
    <location>
        <begin position="535"/>
        <end position="562"/>
    </location>
</feature>
<evidence type="ECO:0000256" key="2">
    <source>
        <dbReference type="ARBA" id="ARBA00022771"/>
    </source>
</evidence>
<dbReference type="Gene3D" id="3.30.40.10">
    <property type="entry name" value="Zinc/RING finger domain, C3HC4 (zinc finger)"/>
    <property type="match status" value="1"/>
</dbReference>
<feature type="compositionally biased region" description="Acidic residues" evidence="5">
    <location>
        <begin position="76"/>
        <end position="85"/>
    </location>
</feature>
<evidence type="ECO:0000256" key="4">
    <source>
        <dbReference type="SAM" id="Coils"/>
    </source>
</evidence>
<accession>A0A150G949</accession>
<feature type="region of interest" description="Disordered" evidence="5">
    <location>
        <begin position="166"/>
        <end position="212"/>
    </location>
</feature>
<feature type="compositionally biased region" description="Acidic residues" evidence="5">
    <location>
        <begin position="188"/>
        <end position="197"/>
    </location>
</feature>
<dbReference type="PANTHER" id="PTHR37984:SF5">
    <property type="entry name" value="PROTEIN NYNRIN-LIKE"/>
    <property type="match status" value="1"/>
</dbReference>
<keyword evidence="1" id="KW-0479">Metal-binding</keyword>
<evidence type="ECO:0000256" key="3">
    <source>
        <dbReference type="ARBA" id="ARBA00022833"/>
    </source>
</evidence>
<dbReference type="GO" id="GO:0015074">
    <property type="term" value="P:DNA integration"/>
    <property type="evidence" value="ECO:0007669"/>
    <property type="project" value="InterPro"/>
</dbReference>
<dbReference type="Pfam" id="PF17921">
    <property type="entry name" value="Integrase_H2C2"/>
    <property type="match status" value="1"/>
</dbReference>
<dbReference type="AlphaFoldDB" id="A0A150G949"/>
<evidence type="ECO:0000313" key="7">
    <source>
        <dbReference type="EMBL" id="KXZ46379.1"/>
    </source>
</evidence>
<gene>
    <name evidence="7" type="ORF">GPECTOR_44g55</name>
</gene>
<dbReference type="EMBL" id="LSYV01000045">
    <property type="protein sequence ID" value="KXZ46379.1"/>
    <property type="molecule type" value="Genomic_DNA"/>
</dbReference>
<dbReference type="InterPro" id="IPR041588">
    <property type="entry name" value="Integrase_H2C2"/>
</dbReference>
<name>A0A150G949_GONPE</name>
<evidence type="ECO:0000256" key="5">
    <source>
        <dbReference type="SAM" id="MobiDB-lite"/>
    </source>
</evidence>
<evidence type="ECO:0000259" key="6">
    <source>
        <dbReference type="PROSITE" id="PS50994"/>
    </source>
</evidence>
<organism evidence="7 8">
    <name type="scientific">Gonium pectorale</name>
    <name type="common">Green alga</name>
    <dbReference type="NCBI Taxonomy" id="33097"/>
    <lineage>
        <taxon>Eukaryota</taxon>
        <taxon>Viridiplantae</taxon>
        <taxon>Chlorophyta</taxon>
        <taxon>core chlorophytes</taxon>
        <taxon>Chlorophyceae</taxon>
        <taxon>CS clade</taxon>
        <taxon>Chlamydomonadales</taxon>
        <taxon>Volvocaceae</taxon>
        <taxon>Gonium</taxon>
    </lineage>
</organism>
<dbReference type="InterPro" id="IPR001965">
    <property type="entry name" value="Znf_PHD"/>
</dbReference>
<evidence type="ECO:0000313" key="8">
    <source>
        <dbReference type="Proteomes" id="UP000075714"/>
    </source>
</evidence>
<feature type="domain" description="Integrase catalytic" evidence="6">
    <location>
        <begin position="362"/>
        <end position="520"/>
    </location>
</feature>
<feature type="compositionally biased region" description="Basic and acidic residues" evidence="5">
    <location>
        <begin position="175"/>
        <end position="187"/>
    </location>
</feature>
<dbReference type="SMART" id="SM00249">
    <property type="entry name" value="PHD"/>
    <property type="match status" value="1"/>
</dbReference>
<evidence type="ECO:0000256" key="1">
    <source>
        <dbReference type="ARBA" id="ARBA00022723"/>
    </source>
</evidence>
<dbReference type="InterPro" id="IPR011011">
    <property type="entry name" value="Znf_FYVE_PHD"/>
</dbReference>
<protein>
    <recommendedName>
        <fullName evidence="6">Integrase catalytic domain-containing protein</fullName>
    </recommendedName>
</protein>
<dbReference type="Pfam" id="PF00628">
    <property type="entry name" value="PHD"/>
    <property type="match status" value="1"/>
</dbReference>
<feature type="region of interest" description="Disordered" evidence="5">
    <location>
        <begin position="1"/>
        <end position="85"/>
    </location>
</feature>
<dbReference type="InterPro" id="IPR012337">
    <property type="entry name" value="RNaseH-like_sf"/>
</dbReference>
<dbReference type="SUPFAM" id="SSF57903">
    <property type="entry name" value="FYVE/PHD zinc finger"/>
    <property type="match status" value="1"/>
</dbReference>
<dbReference type="GO" id="GO:0008270">
    <property type="term" value="F:zinc ion binding"/>
    <property type="evidence" value="ECO:0007669"/>
    <property type="project" value="UniProtKB-KW"/>
</dbReference>
<keyword evidence="8" id="KW-1185">Reference proteome</keyword>
<keyword evidence="3" id="KW-0862">Zinc</keyword>
<keyword evidence="4" id="KW-0175">Coiled coil</keyword>
<dbReference type="Gene3D" id="1.10.340.70">
    <property type="match status" value="1"/>
</dbReference>
<feature type="compositionally biased region" description="Basic and acidic residues" evidence="5">
    <location>
        <begin position="1"/>
        <end position="20"/>
    </location>
</feature>
<reference evidence="8" key="1">
    <citation type="journal article" date="2016" name="Nat. Commun.">
        <title>The Gonium pectorale genome demonstrates co-option of cell cycle regulation during the evolution of multicellularity.</title>
        <authorList>
            <person name="Hanschen E.R."/>
            <person name="Marriage T.N."/>
            <person name="Ferris P.J."/>
            <person name="Hamaji T."/>
            <person name="Toyoda A."/>
            <person name="Fujiyama A."/>
            <person name="Neme R."/>
            <person name="Noguchi H."/>
            <person name="Minakuchi Y."/>
            <person name="Suzuki M."/>
            <person name="Kawai-Toyooka H."/>
            <person name="Smith D.R."/>
            <person name="Sparks H."/>
            <person name="Anderson J."/>
            <person name="Bakaric R."/>
            <person name="Luria V."/>
            <person name="Karger A."/>
            <person name="Kirschner M.W."/>
            <person name="Durand P.M."/>
            <person name="Michod R.E."/>
            <person name="Nozaki H."/>
            <person name="Olson B.J."/>
        </authorList>
    </citation>
    <scope>NUCLEOTIDE SEQUENCE [LARGE SCALE GENOMIC DNA]</scope>
    <source>
        <strain evidence="8">NIES-2863</strain>
    </source>
</reference>
<dbReference type="InterPro" id="IPR001584">
    <property type="entry name" value="Integrase_cat-core"/>
</dbReference>
<dbReference type="InterPro" id="IPR050951">
    <property type="entry name" value="Retrovirus_Pol_polyprotein"/>
</dbReference>
<dbReference type="Proteomes" id="UP000075714">
    <property type="component" value="Unassembled WGS sequence"/>
</dbReference>
<sequence length="577" mass="66372">MPVRLAEAKKALEGSPDERAAAVPIQRKVANDDAGAGAGPSRPVNLKGDRASGQGTTTRQSERKRQRSQRLRDYVRDEEEDGEDFDPEMVCQKCLKGLPADTMVLCDYPGCATGWHMECLNPPLDDLPVGHWFCPRHPDSPSKLAAAIVPPSQPRERFPFLPVGQEATGQEATSEEARSEDETVPPKEEDDDRDETEQPSSELGDLEKDTGLEDELGEADDEEETEDGGRSKTLAIWDDERLIEYLRTRRLTTLLQQSGKDYMREMNRVRKRSARYSYENDKLYKARPGKMWVIVPRPDKRLELLREAHGMGHFGFAKTYTFMSERFCWEGMKEEIRTYTRNCKSCKADRNKLLWEIPLQPLPIVPMWTRVHIDCMGPYKKMARGNRYCILAVDSWSKYPEVGGLQDRRSITVRTWFWENWICRYGTPAEVLTDRGENSASLDKLLKEQRIRHLRTAGYHPQTNGQAERLVGALLDSLRKLIINREGDWDLQIHQATYAYRASKQISTGLSPTMCMFGRKLTTAFEWEQPPIDEDKEEEDVIDEAEEEIEMEEEHYHALGHRQEAMERMAEVVEAIW</sequence>